<gene>
    <name evidence="2" type="ORF">METZ01_LOCUS307581</name>
</gene>
<name>A0A382N3H6_9ZZZZ</name>
<dbReference type="EMBL" id="UINC01097209">
    <property type="protein sequence ID" value="SVC54727.1"/>
    <property type="molecule type" value="Genomic_DNA"/>
</dbReference>
<reference evidence="2" key="1">
    <citation type="submission" date="2018-05" db="EMBL/GenBank/DDBJ databases">
        <authorList>
            <person name="Lanie J.A."/>
            <person name="Ng W.-L."/>
            <person name="Kazmierczak K.M."/>
            <person name="Andrzejewski T.M."/>
            <person name="Davidsen T.M."/>
            <person name="Wayne K.J."/>
            <person name="Tettelin H."/>
            <person name="Glass J.I."/>
            <person name="Rusch D."/>
            <person name="Podicherti R."/>
            <person name="Tsui H.-C.T."/>
            <person name="Winkler M.E."/>
        </authorList>
    </citation>
    <scope>NUCLEOTIDE SEQUENCE</scope>
</reference>
<sequence length="24" mass="2950">MRPDNPYKNVRDSDEEYGEKTDYK</sequence>
<organism evidence="2">
    <name type="scientific">marine metagenome</name>
    <dbReference type="NCBI Taxonomy" id="408172"/>
    <lineage>
        <taxon>unclassified sequences</taxon>
        <taxon>metagenomes</taxon>
        <taxon>ecological metagenomes</taxon>
    </lineage>
</organism>
<feature type="region of interest" description="Disordered" evidence="1">
    <location>
        <begin position="1"/>
        <end position="24"/>
    </location>
</feature>
<proteinExistence type="predicted"/>
<protein>
    <submittedName>
        <fullName evidence="2">Uncharacterized protein</fullName>
    </submittedName>
</protein>
<accession>A0A382N3H6</accession>
<evidence type="ECO:0000313" key="2">
    <source>
        <dbReference type="EMBL" id="SVC54727.1"/>
    </source>
</evidence>
<dbReference type="AlphaFoldDB" id="A0A382N3H6"/>
<evidence type="ECO:0000256" key="1">
    <source>
        <dbReference type="SAM" id="MobiDB-lite"/>
    </source>
</evidence>